<gene>
    <name evidence="1" type="ORF">E4634_03220</name>
</gene>
<dbReference type="OrthoDB" id="5406074at2"/>
<organism evidence="1 2">
    <name type="scientific">Mangrovimicrobium sediminis</name>
    <dbReference type="NCBI Taxonomy" id="2562682"/>
    <lineage>
        <taxon>Bacteria</taxon>
        <taxon>Pseudomonadati</taxon>
        <taxon>Pseudomonadota</taxon>
        <taxon>Gammaproteobacteria</taxon>
        <taxon>Cellvibrionales</taxon>
        <taxon>Halieaceae</taxon>
        <taxon>Mangrovimicrobium</taxon>
    </lineage>
</organism>
<keyword evidence="2" id="KW-1185">Reference proteome</keyword>
<sequence>MASTAARADFEAWQAASDAFEQRLQATDAVADHQVGEWITFDLETCFETNSFCFGNNPESGYSFAHLPWRSPELIRYSTGFMLDDNEAVVLLLQTPPQLAYFGFTPYVQDRWVPETDNQRIEVAASLADSINHLRLGAYPAAIPGAAPYPFERISAVVMSANQRAVAAVSSLLVASGIPARAVNVFRIPTGAIELPLVTGYTERSDEFAIMARYTLPADRATFEAWLAANPVSVYRITLDTPEFESFPFTGYRERVTGISEYDDAVMPQVMSRLGKVVAALVQRHPEATPEIYLRGIGHAGLGHECINDYSSCIYDNQDALYYRHEVSPPVYRLTSDPGNFWYAVGVEHQRTSKALYTSHSVYMARNAGGVASINTGTARGSVEFYAGDWLGNMDIGDPNDFYIFRIARQCGLAELELGYCVEVPYPTPLSPVGVEDTDPLTFVTRYYVEMNSGVGPAQSEIAPPVFVVYE</sequence>
<protein>
    <submittedName>
        <fullName evidence="1">Uncharacterized protein</fullName>
    </submittedName>
</protein>
<evidence type="ECO:0000313" key="2">
    <source>
        <dbReference type="Proteomes" id="UP000298050"/>
    </source>
</evidence>
<dbReference type="Proteomes" id="UP000298050">
    <property type="component" value="Unassembled WGS sequence"/>
</dbReference>
<dbReference type="RefSeq" id="WP_135441173.1">
    <property type="nucleotide sequence ID" value="NZ_SRLE01000003.1"/>
</dbReference>
<reference evidence="1 2" key="1">
    <citation type="submission" date="2019-04" db="EMBL/GenBank/DDBJ databases">
        <title>Taxonomy of novel Haliea sp. from mangrove soil of West Coast of India.</title>
        <authorList>
            <person name="Verma A."/>
            <person name="Kumar P."/>
            <person name="Krishnamurthi S."/>
        </authorList>
    </citation>
    <scope>NUCLEOTIDE SEQUENCE [LARGE SCALE GENOMIC DNA]</scope>
    <source>
        <strain evidence="1 2">SAOS-164</strain>
    </source>
</reference>
<dbReference type="EMBL" id="SRLE01000003">
    <property type="protein sequence ID" value="TGD75470.1"/>
    <property type="molecule type" value="Genomic_DNA"/>
</dbReference>
<comment type="caution">
    <text evidence="1">The sequence shown here is derived from an EMBL/GenBank/DDBJ whole genome shotgun (WGS) entry which is preliminary data.</text>
</comment>
<dbReference type="AlphaFoldDB" id="A0A4Z0M7T2"/>
<name>A0A4Z0M7T2_9GAMM</name>
<accession>A0A4Z0M7T2</accession>
<proteinExistence type="predicted"/>
<evidence type="ECO:0000313" key="1">
    <source>
        <dbReference type="EMBL" id="TGD75470.1"/>
    </source>
</evidence>